<keyword evidence="3" id="KW-1185">Reference proteome</keyword>
<dbReference type="EMBL" id="BAAAZY010000018">
    <property type="protein sequence ID" value="GAA4074943.1"/>
    <property type="molecule type" value="Genomic_DNA"/>
</dbReference>
<name>A0ABP7VUN8_9ACTN</name>
<organism evidence="2 3">
    <name type="scientific">Streptomyces shaanxiensis</name>
    <dbReference type="NCBI Taxonomy" id="653357"/>
    <lineage>
        <taxon>Bacteria</taxon>
        <taxon>Bacillati</taxon>
        <taxon>Actinomycetota</taxon>
        <taxon>Actinomycetes</taxon>
        <taxon>Kitasatosporales</taxon>
        <taxon>Streptomycetaceae</taxon>
        <taxon>Streptomyces</taxon>
    </lineage>
</organism>
<proteinExistence type="predicted"/>
<dbReference type="InterPro" id="IPR035994">
    <property type="entry name" value="Nucleoside_phosphorylase_sf"/>
</dbReference>
<dbReference type="Proteomes" id="UP001499984">
    <property type="component" value="Unassembled WGS sequence"/>
</dbReference>
<dbReference type="RefSeq" id="WP_345017510.1">
    <property type="nucleotide sequence ID" value="NZ_BAAAZY010000018.1"/>
</dbReference>
<protein>
    <submittedName>
        <fullName evidence="2">5'-methylthioadenosine/S-adenosylhomocysteine nucleosidase</fullName>
    </submittedName>
</protein>
<dbReference type="SUPFAM" id="SSF53167">
    <property type="entry name" value="Purine and uridine phosphorylases"/>
    <property type="match status" value="1"/>
</dbReference>
<reference evidence="3" key="1">
    <citation type="journal article" date="2019" name="Int. J. Syst. Evol. Microbiol.">
        <title>The Global Catalogue of Microorganisms (GCM) 10K type strain sequencing project: providing services to taxonomists for standard genome sequencing and annotation.</title>
        <authorList>
            <consortium name="The Broad Institute Genomics Platform"/>
            <consortium name="The Broad Institute Genome Sequencing Center for Infectious Disease"/>
            <person name="Wu L."/>
            <person name="Ma J."/>
        </authorList>
    </citation>
    <scope>NUCLEOTIDE SEQUENCE [LARGE SCALE GENOMIC DNA]</scope>
    <source>
        <strain evidence="3">JCM 16925</strain>
    </source>
</reference>
<dbReference type="PANTHER" id="PTHR46832:SF1">
    <property type="entry name" value="5'-METHYLTHIOADENOSINE_S-ADENOSYLHOMOCYSTEINE NUCLEOSIDASE"/>
    <property type="match status" value="1"/>
</dbReference>
<dbReference type="InterPro" id="IPR000845">
    <property type="entry name" value="Nucleoside_phosphorylase_d"/>
</dbReference>
<comment type="caution">
    <text evidence="2">The sequence shown here is derived from an EMBL/GenBank/DDBJ whole genome shotgun (WGS) entry which is preliminary data.</text>
</comment>
<evidence type="ECO:0000259" key="1">
    <source>
        <dbReference type="Pfam" id="PF01048"/>
    </source>
</evidence>
<dbReference type="CDD" id="cd09008">
    <property type="entry name" value="MTAN"/>
    <property type="match status" value="1"/>
</dbReference>
<evidence type="ECO:0000313" key="3">
    <source>
        <dbReference type="Proteomes" id="UP001499984"/>
    </source>
</evidence>
<dbReference type="Gene3D" id="3.40.50.1580">
    <property type="entry name" value="Nucleoside phosphorylase domain"/>
    <property type="match status" value="1"/>
</dbReference>
<accession>A0ABP7VUN8</accession>
<gene>
    <name evidence="2" type="ORF">GCM10022233_61340</name>
</gene>
<feature type="domain" description="Nucleoside phosphorylase" evidence="1">
    <location>
        <begin position="8"/>
        <end position="234"/>
    </location>
</feature>
<dbReference type="Pfam" id="PF01048">
    <property type="entry name" value="PNP_UDP_1"/>
    <property type="match status" value="1"/>
</dbReference>
<dbReference type="PANTHER" id="PTHR46832">
    <property type="entry name" value="5'-METHYLTHIOADENOSINE/S-ADENOSYLHOMOCYSTEINE NUCLEOSIDASE"/>
    <property type="match status" value="1"/>
</dbReference>
<evidence type="ECO:0000313" key="2">
    <source>
        <dbReference type="EMBL" id="GAA4074943.1"/>
    </source>
</evidence>
<sequence length="277" mass="29691">MPDNRPLVVIVTGLPLEYESMRSHLTNLRKHWIAPAVRTELGDLPGSPWQVALAEVGPPASSAAVIVASVVHRLSPDALLFVGVAGALKDGVEVGDLVVATRIYAFQGGKETPEGFYARPQSWHSSHWIHQAARHALLGQPRVHFSPIAAGDVILNHERSSLLDQLRRSYNDAVAIEMEGAGIAHAAHLAGHMETLTIRGISDVADATKKPEDQRGAQRTAASRAATAAADVLRALEPRHSRPVQGSYAGDHIDFRGSTFFGAVAGKIDVESQGRDE</sequence>